<evidence type="ECO:0000256" key="8">
    <source>
        <dbReference type="SAM" id="Phobius"/>
    </source>
</evidence>
<dbReference type="Pfam" id="PF14416">
    <property type="entry name" value="PMR5N"/>
    <property type="match status" value="1"/>
</dbReference>
<feature type="domain" description="Trichome birefringence-like C-terminal" evidence="9">
    <location>
        <begin position="185"/>
        <end position="243"/>
    </location>
</feature>
<dbReference type="GO" id="GO:0016020">
    <property type="term" value="C:membrane"/>
    <property type="evidence" value="ECO:0007669"/>
    <property type="project" value="UniProtKB-SubCell"/>
</dbReference>
<gene>
    <name evidence="11" type="ORF">LIER_39983</name>
</gene>
<comment type="caution">
    <text evidence="11">The sequence shown here is derived from an EMBL/GenBank/DDBJ whole genome shotgun (WGS) entry which is preliminary data.</text>
</comment>
<protein>
    <recommendedName>
        <fullName evidence="13">Trichome birefringence-like N-terminal domain-containing protein</fullName>
    </recommendedName>
</protein>
<dbReference type="GO" id="GO:0016413">
    <property type="term" value="F:O-acetyltransferase activity"/>
    <property type="evidence" value="ECO:0007669"/>
    <property type="project" value="InterPro"/>
</dbReference>
<feature type="domain" description="Trichome birefringence-like N-terminal" evidence="10">
    <location>
        <begin position="130"/>
        <end position="184"/>
    </location>
</feature>
<dbReference type="Pfam" id="PF13839">
    <property type="entry name" value="PC-Esterase"/>
    <property type="match status" value="1"/>
</dbReference>
<evidence type="ECO:0000256" key="6">
    <source>
        <dbReference type="ARBA" id="ARBA00023136"/>
    </source>
</evidence>
<organism evidence="11 12">
    <name type="scientific">Lithospermum erythrorhizon</name>
    <name type="common">Purple gromwell</name>
    <name type="synonym">Lithospermum officinale var. erythrorhizon</name>
    <dbReference type="NCBI Taxonomy" id="34254"/>
    <lineage>
        <taxon>Eukaryota</taxon>
        <taxon>Viridiplantae</taxon>
        <taxon>Streptophyta</taxon>
        <taxon>Embryophyta</taxon>
        <taxon>Tracheophyta</taxon>
        <taxon>Spermatophyta</taxon>
        <taxon>Magnoliopsida</taxon>
        <taxon>eudicotyledons</taxon>
        <taxon>Gunneridae</taxon>
        <taxon>Pentapetalae</taxon>
        <taxon>asterids</taxon>
        <taxon>lamiids</taxon>
        <taxon>Boraginales</taxon>
        <taxon>Boraginaceae</taxon>
        <taxon>Boraginoideae</taxon>
        <taxon>Lithospermeae</taxon>
        <taxon>Lithospermum</taxon>
    </lineage>
</organism>
<dbReference type="EMBL" id="BAABME010022289">
    <property type="protein sequence ID" value="GAA0165444.1"/>
    <property type="molecule type" value="Genomic_DNA"/>
</dbReference>
<keyword evidence="6 8" id="KW-0472">Membrane</keyword>
<dbReference type="Proteomes" id="UP001454036">
    <property type="component" value="Unassembled WGS sequence"/>
</dbReference>
<dbReference type="PROSITE" id="PS51257">
    <property type="entry name" value="PROKAR_LIPOPROTEIN"/>
    <property type="match status" value="1"/>
</dbReference>
<name>A0AAV3QNY1_LITER</name>
<feature type="transmembrane region" description="Helical" evidence="8">
    <location>
        <begin position="18"/>
        <end position="36"/>
    </location>
</feature>
<evidence type="ECO:0008006" key="13">
    <source>
        <dbReference type="Google" id="ProtNLM"/>
    </source>
</evidence>
<dbReference type="AlphaFoldDB" id="A0AAV3QNY1"/>
<accession>A0AAV3QNY1</accession>
<evidence type="ECO:0000259" key="9">
    <source>
        <dbReference type="Pfam" id="PF13839"/>
    </source>
</evidence>
<evidence type="ECO:0000256" key="4">
    <source>
        <dbReference type="ARBA" id="ARBA00022968"/>
    </source>
</evidence>
<dbReference type="PANTHER" id="PTHR32285">
    <property type="entry name" value="PROTEIN TRICHOME BIREFRINGENCE-LIKE 9-RELATED"/>
    <property type="match status" value="1"/>
</dbReference>
<dbReference type="InterPro" id="IPR026057">
    <property type="entry name" value="TBL_C"/>
</dbReference>
<keyword evidence="5 8" id="KW-1133">Transmembrane helix</keyword>
<feature type="region of interest" description="Disordered" evidence="7">
    <location>
        <begin position="72"/>
        <end position="109"/>
    </location>
</feature>
<dbReference type="InterPro" id="IPR025846">
    <property type="entry name" value="TBL_N"/>
</dbReference>
<evidence type="ECO:0000259" key="10">
    <source>
        <dbReference type="Pfam" id="PF14416"/>
    </source>
</evidence>
<evidence type="ECO:0000256" key="7">
    <source>
        <dbReference type="SAM" id="MobiDB-lite"/>
    </source>
</evidence>
<dbReference type="GO" id="GO:0005794">
    <property type="term" value="C:Golgi apparatus"/>
    <property type="evidence" value="ECO:0007669"/>
    <property type="project" value="TreeGrafter"/>
</dbReference>
<keyword evidence="3 8" id="KW-0812">Transmembrane</keyword>
<evidence type="ECO:0000256" key="3">
    <source>
        <dbReference type="ARBA" id="ARBA00022692"/>
    </source>
</evidence>
<proteinExistence type="inferred from homology"/>
<dbReference type="PANTHER" id="PTHR32285:SF10">
    <property type="entry name" value="XYLAN O-ACETYLTRANSFERASE 1"/>
    <property type="match status" value="1"/>
</dbReference>
<sequence length="249" mass="29135">MKHNNNSGSISRSKNTNLSIFAIVFFVFIFGCFMFNEDVNSIAEFPFSRQNSEEIPQKPSCISENFVQESLNDHKPNGVQESINNDENEQNQQHANLKTDVDKEEDEEQKIEMLVEDDDEDEDEIELPPEECDLFNGEWVFDNSIHPLYKEEQCEFLTSQVTCMRNGRKDSSYQNWRWQPKDCSLPKFKPKMLLEKLRNKRLMFVGDSLNRNQWESMVCLVQSAVPQGLKSLYKTGSLSIFRIEVYFLD</sequence>
<evidence type="ECO:0000256" key="2">
    <source>
        <dbReference type="ARBA" id="ARBA00007727"/>
    </source>
</evidence>
<evidence type="ECO:0000256" key="5">
    <source>
        <dbReference type="ARBA" id="ARBA00022989"/>
    </source>
</evidence>
<comment type="subcellular location">
    <subcellularLocation>
        <location evidence="1">Membrane</location>
        <topology evidence="1">Single-pass membrane protein</topology>
    </subcellularLocation>
</comment>
<dbReference type="InterPro" id="IPR029962">
    <property type="entry name" value="TBL"/>
</dbReference>
<evidence type="ECO:0000313" key="12">
    <source>
        <dbReference type="Proteomes" id="UP001454036"/>
    </source>
</evidence>
<reference evidence="11 12" key="1">
    <citation type="submission" date="2024-01" db="EMBL/GenBank/DDBJ databases">
        <title>The complete chloroplast genome sequence of Lithospermum erythrorhizon: insights into the phylogenetic relationship among Boraginaceae species and the maternal lineages of purple gromwells.</title>
        <authorList>
            <person name="Okada T."/>
            <person name="Watanabe K."/>
        </authorList>
    </citation>
    <scope>NUCLEOTIDE SEQUENCE [LARGE SCALE GENOMIC DNA]</scope>
</reference>
<evidence type="ECO:0000256" key="1">
    <source>
        <dbReference type="ARBA" id="ARBA00004167"/>
    </source>
</evidence>
<keyword evidence="4" id="KW-0735">Signal-anchor</keyword>
<comment type="similarity">
    <text evidence="2">Belongs to the PC-esterase family. TBL subfamily.</text>
</comment>
<evidence type="ECO:0000313" key="11">
    <source>
        <dbReference type="EMBL" id="GAA0165444.1"/>
    </source>
</evidence>
<keyword evidence="12" id="KW-1185">Reference proteome</keyword>